<keyword evidence="4 10" id="KW-1003">Cell membrane</keyword>
<comment type="function">
    <text evidence="1 10">Part of cytochrome c oxidase, its function is unknown.</text>
</comment>
<evidence type="ECO:0000256" key="3">
    <source>
        <dbReference type="ARBA" id="ARBA00006870"/>
    </source>
</evidence>
<feature type="transmembrane region" description="Helical" evidence="11">
    <location>
        <begin position="87"/>
        <end position="105"/>
    </location>
</feature>
<dbReference type="Proteomes" id="UP000067708">
    <property type="component" value="Chromosome"/>
</dbReference>
<evidence type="ECO:0000313" key="12">
    <source>
        <dbReference type="EMBL" id="AIC47641.1"/>
    </source>
</evidence>
<organism evidence="12 13">
    <name type="scientific">Rhodoluna lacicola</name>
    <dbReference type="NCBI Taxonomy" id="529884"/>
    <lineage>
        <taxon>Bacteria</taxon>
        <taxon>Bacillati</taxon>
        <taxon>Actinomycetota</taxon>
        <taxon>Actinomycetes</taxon>
        <taxon>Micrococcales</taxon>
        <taxon>Microbacteriaceae</taxon>
        <taxon>Luna cluster</taxon>
        <taxon>Luna-1 subcluster</taxon>
        <taxon>Rhodoluna</taxon>
    </lineage>
</organism>
<evidence type="ECO:0000256" key="7">
    <source>
        <dbReference type="ARBA" id="ARBA00022989"/>
    </source>
</evidence>
<reference evidence="12 13" key="1">
    <citation type="journal article" date="2014" name="Int. J. Syst. Evol. Microbiol.">
        <title>Rhodoluna lacicola gen. nov., sp. nov., a planktonic freshwater bacterium with stream-lined genome.</title>
        <authorList>
            <person name="Hahn M."/>
            <person name="Schmidt J."/>
            <person name="Taipale S.J."/>
            <person name="Doolittle W.F."/>
            <person name="Koll U."/>
        </authorList>
    </citation>
    <scope>NUCLEOTIDE SEQUENCE [LARGE SCALE GENOMIC DNA]</scope>
    <source>
        <strain evidence="12 13">MWH-Ta8</strain>
    </source>
</reference>
<accession>A0A060JCU1</accession>
<dbReference type="eggNOG" id="ENOG5032TTI">
    <property type="taxonomic scope" value="Bacteria"/>
</dbReference>
<dbReference type="PIRSF" id="PIRSF017385">
    <property type="entry name" value="CtaF"/>
    <property type="match status" value="1"/>
</dbReference>
<dbReference type="GO" id="GO:0022900">
    <property type="term" value="P:electron transport chain"/>
    <property type="evidence" value="ECO:0007669"/>
    <property type="project" value="InterPro"/>
</dbReference>
<evidence type="ECO:0000256" key="5">
    <source>
        <dbReference type="ARBA" id="ARBA00022692"/>
    </source>
</evidence>
<comment type="similarity">
    <text evidence="3 10">Belongs to the cytochrome c oxidase bacterial subunit CtaF family.</text>
</comment>
<dbReference type="AlphaFoldDB" id="A0A060JCU1"/>
<evidence type="ECO:0000256" key="10">
    <source>
        <dbReference type="PIRNR" id="PIRNR017385"/>
    </source>
</evidence>
<dbReference type="GO" id="GO:0004129">
    <property type="term" value="F:cytochrome-c oxidase activity"/>
    <property type="evidence" value="ECO:0007669"/>
    <property type="project" value="UniProtKB-EC"/>
</dbReference>
<evidence type="ECO:0000256" key="1">
    <source>
        <dbReference type="ARBA" id="ARBA00002536"/>
    </source>
</evidence>
<dbReference type="RefSeq" id="WP_038502543.1">
    <property type="nucleotide sequence ID" value="NZ_CP007490.1"/>
</dbReference>
<comment type="subcellular location">
    <subcellularLocation>
        <location evidence="2">Cell membrane</location>
        <topology evidence="2">Multi-pass membrane protein</topology>
    </subcellularLocation>
</comment>
<dbReference type="EMBL" id="CP007490">
    <property type="protein sequence ID" value="AIC47641.1"/>
    <property type="molecule type" value="Genomic_DNA"/>
</dbReference>
<feature type="transmembrane region" description="Helical" evidence="11">
    <location>
        <begin position="111"/>
        <end position="128"/>
    </location>
</feature>
<evidence type="ECO:0000256" key="8">
    <source>
        <dbReference type="ARBA" id="ARBA00023136"/>
    </source>
</evidence>
<evidence type="ECO:0000256" key="9">
    <source>
        <dbReference type="ARBA" id="ARBA00047816"/>
    </source>
</evidence>
<dbReference type="OrthoDB" id="5244617at2"/>
<keyword evidence="7 11" id="KW-1133">Transmembrane helix</keyword>
<dbReference type="HOGENOM" id="CLU_145919_0_0_11"/>
<dbReference type="KEGG" id="rla:Rhola_00008390"/>
<dbReference type="InterPro" id="IPR021050">
    <property type="entry name" value="Cyt_c_oxidase_su4_actinobac"/>
</dbReference>
<sequence length="137" mass="15485">MKFNGNLFYFLTAFYFIDAVGYAVWWYNSNGGYEPIGTAAIAMLGFMSLFLAFYIKNTDKRQGVVPEDRLDANIEDGDSEIGYFAPWSWWPLFLGAFAAICFAALAIGWWLFFIGFPLALVALIGFVFERSRGLNAH</sequence>
<keyword evidence="8 10" id="KW-0472">Membrane</keyword>
<dbReference type="Pfam" id="PF12270">
    <property type="entry name" value="Cyt_c_ox_IV"/>
    <property type="match status" value="1"/>
</dbReference>
<comment type="subunit">
    <text evidence="10">Associates with subunits I, II and III to form cytochrome c oxidase.</text>
</comment>
<evidence type="ECO:0000313" key="13">
    <source>
        <dbReference type="Proteomes" id="UP000067708"/>
    </source>
</evidence>
<dbReference type="EC" id="7.1.1.9" evidence="10"/>
<name>A0A060JCU1_9MICO</name>
<feature type="transmembrane region" description="Helical" evidence="11">
    <location>
        <begin position="33"/>
        <end position="55"/>
    </location>
</feature>
<keyword evidence="6 10" id="KW-1278">Translocase</keyword>
<protein>
    <recommendedName>
        <fullName evidence="10">Cytochrome c oxidase polypeptide 4</fullName>
        <ecNumber evidence="10">7.1.1.9</ecNumber>
    </recommendedName>
    <alternativeName>
        <fullName evidence="10">Cytochrome aa3 subunit 4</fullName>
    </alternativeName>
    <alternativeName>
        <fullName evidence="10">Cytochrome c oxidase polypeptide IV</fullName>
    </alternativeName>
</protein>
<keyword evidence="5 11" id="KW-0812">Transmembrane</keyword>
<evidence type="ECO:0000256" key="2">
    <source>
        <dbReference type="ARBA" id="ARBA00004651"/>
    </source>
</evidence>
<dbReference type="GO" id="GO:0005886">
    <property type="term" value="C:plasma membrane"/>
    <property type="evidence" value="ECO:0007669"/>
    <property type="project" value="UniProtKB-SubCell"/>
</dbReference>
<evidence type="ECO:0000256" key="11">
    <source>
        <dbReference type="SAM" id="Phobius"/>
    </source>
</evidence>
<dbReference type="STRING" id="529884.Rhola_00008390"/>
<proteinExistence type="inferred from homology"/>
<dbReference type="PATRIC" id="fig|529884.3.peg.801"/>
<comment type="catalytic activity">
    <reaction evidence="9 10">
        <text>4 Fe(II)-[cytochrome c] + O2 + 8 H(+)(in) = 4 Fe(III)-[cytochrome c] + 2 H2O + 4 H(+)(out)</text>
        <dbReference type="Rhea" id="RHEA:11436"/>
        <dbReference type="Rhea" id="RHEA-COMP:10350"/>
        <dbReference type="Rhea" id="RHEA-COMP:14399"/>
        <dbReference type="ChEBI" id="CHEBI:15377"/>
        <dbReference type="ChEBI" id="CHEBI:15378"/>
        <dbReference type="ChEBI" id="CHEBI:15379"/>
        <dbReference type="ChEBI" id="CHEBI:29033"/>
        <dbReference type="ChEBI" id="CHEBI:29034"/>
        <dbReference type="EC" id="7.1.1.9"/>
    </reaction>
</comment>
<evidence type="ECO:0000256" key="4">
    <source>
        <dbReference type="ARBA" id="ARBA00022475"/>
    </source>
</evidence>
<keyword evidence="13" id="KW-1185">Reference proteome</keyword>
<feature type="transmembrane region" description="Helical" evidence="11">
    <location>
        <begin position="7"/>
        <end position="27"/>
    </location>
</feature>
<gene>
    <name evidence="12" type="ORF">Rhola_00008390</name>
</gene>
<evidence type="ECO:0000256" key="6">
    <source>
        <dbReference type="ARBA" id="ARBA00022967"/>
    </source>
</evidence>